<reference evidence="1" key="1">
    <citation type="submission" date="2014-09" db="EMBL/GenBank/DDBJ databases">
        <authorList>
            <person name="Magalhaes I.L.F."/>
            <person name="Oliveira U."/>
            <person name="Santos F.R."/>
            <person name="Vidigal T.H.D.A."/>
            <person name="Brescovit A.D."/>
            <person name="Santos A.J."/>
        </authorList>
    </citation>
    <scope>NUCLEOTIDE SEQUENCE</scope>
    <source>
        <tissue evidence="1">Shoot tissue taken approximately 20 cm above the soil surface</tissue>
    </source>
</reference>
<sequence>MPCVYWELLQVTMVTSLDPQRFILLLAQLMEQPSMRAVHNIIFCAMNHQNWTFNKRDFFNVLVNVKPVRLLNRIQDT</sequence>
<name>A0A0A8XTS4_ARUDO</name>
<organism evidence="1">
    <name type="scientific">Arundo donax</name>
    <name type="common">Giant reed</name>
    <name type="synonym">Donax arundinaceus</name>
    <dbReference type="NCBI Taxonomy" id="35708"/>
    <lineage>
        <taxon>Eukaryota</taxon>
        <taxon>Viridiplantae</taxon>
        <taxon>Streptophyta</taxon>
        <taxon>Embryophyta</taxon>
        <taxon>Tracheophyta</taxon>
        <taxon>Spermatophyta</taxon>
        <taxon>Magnoliopsida</taxon>
        <taxon>Liliopsida</taxon>
        <taxon>Poales</taxon>
        <taxon>Poaceae</taxon>
        <taxon>PACMAD clade</taxon>
        <taxon>Arundinoideae</taxon>
        <taxon>Arundineae</taxon>
        <taxon>Arundo</taxon>
    </lineage>
</organism>
<proteinExistence type="predicted"/>
<reference evidence="1" key="2">
    <citation type="journal article" date="2015" name="Data Brief">
        <title>Shoot transcriptome of the giant reed, Arundo donax.</title>
        <authorList>
            <person name="Barrero R.A."/>
            <person name="Guerrero F.D."/>
            <person name="Moolhuijzen P."/>
            <person name="Goolsby J.A."/>
            <person name="Tidwell J."/>
            <person name="Bellgard S.E."/>
            <person name="Bellgard M.I."/>
        </authorList>
    </citation>
    <scope>NUCLEOTIDE SEQUENCE</scope>
    <source>
        <tissue evidence="1">Shoot tissue taken approximately 20 cm above the soil surface</tissue>
    </source>
</reference>
<dbReference type="EMBL" id="GBRH01281757">
    <property type="protein sequence ID" value="JAD16138.1"/>
    <property type="molecule type" value="Transcribed_RNA"/>
</dbReference>
<accession>A0A0A8XTS4</accession>
<protein>
    <submittedName>
        <fullName evidence="1">Uncharacterized protein</fullName>
    </submittedName>
</protein>
<dbReference type="AlphaFoldDB" id="A0A0A8XTS4"/>
<evidence type="ECO:0000313" key="1">
    <source>
        <dbReference type="EMBL" id="JAD16138.1"/>
    </source>
</evidence>